<dbReference type="PROSITE" id="PS50250">
    <property type="entry name" value="PCI"/>
    <property type="match status" value="1"/>
</dbReference>
<dbReference type="STRING" id="1399860.A0A2C5YJK0"/>
<evidence type="ECO:0000256" key="2">
    <source>
        <dbReference type="ARBA" id="ARBA00022790"/>
    </source>
</evidence>
<gene>
    <name evidence="5" type="ORF">CDD81_4486</name>
</gene>
<dbReference type="Proteomes" id="UP000226192">
    <property type="component" value="Unassembled WGS sequence"/>
</dbReference>
<evidence type="ECO:0000313" key="6">
    <source>
        <dbReference type="Proteomes" id="UP000226192"/>
    </source>
</evidence>
<dbReference type="OrthoDB" id="10265275at2759"/>
<dbReference type="AlphaFoldDB" id="A0A2C5YJK0"/>
<reference evidence="5 6" key="1">
    <citation type="submission" date="2017-06" db="EMBL/GenBank/DDBJ databases">
        <title>Ant-infecting Ophiocordyceps genomes reveal a high diversity of potential behavioral manipulation genes and a possible major role for enterotoxins.</title>
        <authorList>
            <person name="De Bekker C."/>
            <person name="Evans H.C."/>
            <person name="Brachmann A."/>
            <person name="Hughes D.P."/>
        </authorList>
    </citation>
    <scope>NUCLEOTIDE SEQUENCE [LARGE SCALE GENOMIC DNA]</scope>
    <source>
        <strain evidence="5 6">Map64</strain>
    </source>
</reference>
<feature type="compositionally biased region" description="Basic and acidic residues" evidence="3">
    <location>
        <begin position="245"/>
        <end position="257"/>
    </location>
</feature>
<feature type="region of interest" description="Disordered" evidence="3">
    <location>
        <begin position="242"/>
        <end position="278"/>
    </location>
</feature>
<organism evidence="5 6">
    <name type="scientific">Ophiocordyceps australis</name>
    <dbReference type="NCBI Taxonomy" id="1399860"/>
    <lineage>
        <taxon>Eukaryota</taxon>
        <taxon>Fungi</taxon>
        <taxon>Dikarya</taxon>
        <taxon>Ascomycota</taxon>
        <taxon>Pezizomycotina</taxon>
        <taxon>Sordariomycetes</taxon>
        <taxon>Hypocreomycetidae</taxon>
        <taxon>Hypocreales</taxon>
        <taxon>Ophiocordycipitaceae</taxon>
        <taxon>Ophiocordyceps</taxon>
    </lineage>
</organism>
<protein>
    <recommendedName>
        <fullName evidence="4">PCI domain-containing protein</fullName>
    </recommendedName>
</protein>
<evidence type="ECO:0000313" key="5">
    <source>
        <dbReference type="EMBL" id="PHH67091.1"/>
    </source>
</evidence>
<name>A0A2C5YJK0_9HYPO</name>
<evidence type="ECO:0000259" key="4">
    <source>
        <dbReference type="PROSITE" id="PS50250"/>
    </source>
</evidence>
<keyword evidence="2" id="KW-0736">Signalosome</keyword>
<feature type="domain" description="PCI" evidence="4">
    <location>
        <begin position="1"/>
        <end position="158"/>
    </location>
</feature>
<accession>A0A2C5YJK0</accession>
<dbReference type="InterPro" id="IPR045237">
    <property type="entry name" value="COPS7/eIF3m"/>
</dbReference>
<comment type="similarity">
    <text evidence="1">Belongs to the CSN7/EIF3M family. CSN7 subfamily.</text>
</comment>
<sequence length="278" mass="30561">MEQIKALNALEPFVVLSKAATSPRAAAELVTRATSAPNTFVFAELIQTPQIQALANSPEHAPQLALLRIFSHGTYASYKSHASLPPLNDAQEQKLRKLSLLTLARDCKELSYQQLQDSLALDSARLVEGVVISCIYDGLLDATLDPQQQVVHVTSISPLRDVEPGAVPDMITALDEWADRCSSTIADIEAQINSIRSVAAQRSRSAVAANDKLEKLMAEVRESEPLRTDQVNTQALARRGLNKRAILESEPVDHEDKMDLDDPSFLDEQSKRASKRKI</sequence>
<dbReference type="GO" id="GO:0008180">
    <property type="term" value="C:COP9 signalosome"/>
    <property type="evidence" value="ECO:0007669"/>
    <property type="project" value="UniProtKB-KW"/>
</dbReference>
<dbReference type="Pfam" id="PF01399">
    <property type="entry name" value="PCI"/>
    <property type="match status" value="1"/>
</dbReference>
<dbReference type="Pfam" id="PF22061">
    <property type="entry name" value="CSN7_HB_subdom"/>
    <property type="match status" value="1"/>
</dbReference>
<comment type="caution">
    <text evidence="5">The sequence shown here is derived from an EMBL/GenBank/DDBJ whole genome shotgun (WGS) entry which is preliminary data.</text>
</comment>
<proteinExistence type="inferred from homology"/>
<keyword evidence="6" id="KW-1185">Reference proteome</keyword>
<dbReference type="SMART" id="SM00088">
    <property type="entry name" value="PINT"/>
    <property type="match status" value="1"/>
</dbReference>
<dbReference type="InterPro" id="IPR000717">
    <property type="entry name" value="PCI_dom"/>
</dbReference>
<evidence type="ECO:0000256" key="3">
    <source>
        <dbReference type="SAM" id="MobiDB-lite"/>
    </source>
</evidence>
<dbReference type="PANTHER" id="PTHR15350:SF5">
    <property type="entry name" value="COP9 SIGNALOSOME COMPLEX SUBUNIT 7"/>
    <property type="match status" value="1"/>
</dbReference>
<dbReference type="PANTHER" id="PTHR15350">
    <property type="entry name" value="COP9 SIGNALOSOME COMPLEX SUBUNIT 7/DENDRITIC CELL PROTEIN GA17"/>
    <property type="match status" value="1"/>
</dbReference>
<evidence type="ECO:0000256" key="1">
    <source>
        <dbReference type="ARBA" id="ARBA00008482"/>
    </source>
</evidence>
<dbReference type="EMBL" id="NJET01000003">
    <property type="protein sequence ID" value="PHH67091.1"/>
    <property type="molecule type" value="Genomic_DNA"/>
</dbReference>